<dbReference type="GeneID" id="104749805"/>
<accession>A0ABM0WE72</accession>
<reference evidence="2" key="1">
    <citation type="journal article" date="2014" name="Nat. Commun.">
        <title>The emerging biofuel crop Camelina sativa retains a highly undifferentiated hexaploid genome structure.</title>
        <authorList>
            <person name="Kagale S."/>
            <person name="Koh C."/>
            <person name="Nixon J."/>
            <person name="Bollina V."/>
            <person name="Clarke W.E."/>
            <person name="Tuteja R."/>
            <person name="Spillane C."/>
            <person name="Robinson S.J."/>
            <person name="Links M.G."/>
            <person name="Clarke C."/>
            <person name="Higgins E.E."/>
            <person name="Huebert T."/>
            <person name="Sharpe A.G."/>
            <person name="Parkin I.A."/>
        </authorList>
    </citation>
    <scope>NUCLEOTIDE SEQUENCE [LARGE SCALE GENOMIC DNA]</scope>
    <source>
        <strain evidence="2">cv. DH55</strain>
    </source>
</reference>
<evidence type="ECO:0000256" key="1">
    <source>
        <dbReference type="SAM" id="MobiDB-lite"/>
    </source>
</evidence>
<dbReference type="Proteomes" id="UP000694864">
    <property type="component" value="Chromosome 16"/>
</dbReference>
<dbReference type="RefSeq" id="XP_010469802.1">
    <property type="nucleotide sequence ID" value="XM_010471500.2"/>
</dbReference>
<reference evidence="3" key="2">
    <citation type="submission" date="2025-08" db="UniProtKB">
        <authorList>
            <consortium name="RefSeq"/>
        </authorList>
    </citation>
    <scope>IDENTIFICATION</scope>
    <source>
        <tissue evidence="3">Leaf</tissue>
    </source>
</reference>
<feature type="region of interest" description="Disordered" evidence="1">
    <location>
        <begin position="1"/>
        <end position="50"/>
    </location>
</feature>
<evidence type="ECO:0000313" key="3">
    <source>
        <dbReference type="RefSeq" id="XP_010469802.1"/>
    </source>
</evidence>
<sequence length="50" mass="5353">MAVLIVSRNNNGEGRLYESTRTQPIPYLQNGGQENGGDDDDDDCDVAPAA</sequence>
<evidence type="ECO:0000313" key="2">
    <source>
        <dbReference type="Proteomes" id="UP000694864"/>
    </source>
</evidence>
<proteinExistence type="predicted"/>
<organism evidence="2 3">
    <name type="scientific">Camelina sativa</name>
    <name type="common">False flax</name>
    <name type="synonym">Myagrum sativum</name>
    <dbReference type="NCBI Taxonomy" id="90675"/>
    <lineage>
        <taxon>Eukaryota</taxon>
        <taxon>Viridiplantae</taxon>
        <taxon>Streptophyta</taxon>
        <taxon>Embryophyta</taxon>
        <taxon>Tracheophyta</taxon>
        <taxon>Spermatophyta</taxon>
        <taxon>Magnoliopsida</taxon>
        <taxon>eudicotyledons</taxon>
        <taxon>Gunneridae</taxon>
        <taxon>Pentapetalae</taxon>
        <taxon>rosids</taxon>
        <taxon>malvids</taxon>
        <taxon>Brassicales</taxon>
        <taxon>Brassicaceae</taxon>
        <taxon>Camelineae</taxon>
        <taxon>Camelina</taxon>
    </lineage>
</organism>
<protein>
    <submittedName>
        <fullName evidence="3">Uncharacterized protein LOC104749805</fullName>
    </submittedName>
</protein>
<keyword evidence="2" id="KW-1185">Reference proteome</keyword>
<name>A0ABM0WE72_CAMSA</name>
<feature type="compositionally biased region" description="Acidic residues" evidence="1">
    <location>
        <begin position="36"/>
        <end position="50"/>
    </location>
</feature>
<gene>
    <name evidence="3" type="primary">LOC104749805</name>
</gene>